<gene>
    <name evidence="1" type="ORF">OKIOD_LOCUS1160</name>
</gene>
<dbReference type="Proteomes" id="UP001158576">
    <property type="component" value="Chromosome PAR"/>
</dbReference>
<dbReference type="InterPro" id="IPR015915">
    <property type="entry name" value="Kelch-typ_b-propeller"/>
</dbReference>
<organism evidence="1 2">
    <name type="scientific">Oikopleura dioica</name>
    <name type="common">Tunicate</name>
    <dbReference type="NCBI Taxonomy" id="34765"/>
    <lineage>
        <taxon>Eukaryota</taxon>
        <taxon>Metazoa</taxon>
        <taxon>Chordata</taxon>
        <taxon>Tunicata</taxon>
        <taxon>Appendicularia</taxon>
        <taxon>Copelata</taxon>
        <taxon>Oikopleuridae</taxon>
        <taxon>Oikopleura</taxon>
    </lineage>
</organism>
<dbReference type="Gene3D" id="2.120.10.80">
    <property type="entry name" value="Kelch-type beta propeller"/>
    <property type="match status" value="1"/>
</dbReference>
<dbReference type="SUPFAM" id="SSF117281">
    <property type="entry name" value="Kelch motif"/>
    <property type="match status" value="1"/>
</dbReference>
<evidence type="ECO:0000313" key="1">
    <source>
        <dbReference type="EMBL" id="CAG5080465.1"/>
    </source>
</evidence>
<sequence>MIIFNLFQAFHASIIDSRAGLLKCPDQELQEECNGNCRIVYTQCRLSCEDEFCLTTCERSYEICLDSCPCGENCPQGCKDCENPICPDDLSNMHFAVLLNDLTSSYINSGDGISIVAPQLDAPSNDFVAGSPFAILQDELFIFGGNADNQKIGKLVGCSFSLISASAYLLSGFPGPYEACEIFDGESVSSTHSAQNNHDWGKLGLYKGQPTTVGSYYKSGAQKVETYNSTGWASLPDHPRKINGHTLTGLDSGSLLLIGGEDDEEVSKNVWILKDDVWNILGQVLSNYDAASAIKIGNYVFVVSGYVKSADGTYPVERVHIENDEFLGSEVIGSNDGQNWIPVLFQADFHFCQ</sequence>
<evidence type="ECO:0000313" key="2">
    <source>
        <dbReference type="Proteomes" id="UP001158576"/>
    </source>
</evidence>
<proteinExistence type="predicted"/>
<accession>A0ABN7RQJ2</accession>
<dbReference type="EMBL" id="OU015568">
    <property type="protein sequence ID" value="CAG5080465.1"/>
    <property type="molecule type" value="Genomic_DNA"/>
</dbReference>
<reference evidence="1 2" key="1">
    <citation type="submission" date="2021-04" db="EMBL/GenBank/DDBJ databases">
        <authorList>
            <person name="Bliznina A."/>
        </authorList>
    </citation>
    <scope>NUCLEOTIDE SEQUENCE [LARGE SCALE GENOMIC DNA]</scope>
</reference>
<keyword evidence="2" id="KW-1185">Reference proteome</keyword>
<name>A0ABN7RQJ2_OIKDI</name>
<protein>
    <submittedName>
        <fullName evidence="1">Oidioi.mRNA.OKI2018_I69.PAR.g9602.t1.cds</fullName>
    </submittedName>
</protein>